<dbReference type="EMBL" id="JBFXLS010000032">
    <property type="protein sequence ID" value="KAL2826140.1"/>
    <property type="molecule type" value="Genomic_DNA"/>
</dbReference>
<protein>
    <recommendedName>
        <fullName evidence="4">ZZ-type domain-containing protein</fullName>
    </recommendedName>
</protein>
<evidence type="ECO:0000256" key="1">
    <source>
        <dbReference type="SAM" id="MobiDB-lite"/>
    </source>
</evidence>
<evidence type="ECO:0000313" key="2">
    <source>
        <dbReference type="EMBL" id="KAL2826140.1"/>
    </source>
</evidence>
<feature type="compositionally biased region" description="Pro residues" evidence="1">
    <location>
        <begin position="126"/>
        <end position="142"/>
    </location>
</feature>
<evidence type="ECO:0000313" key="3">
    <source>
        <dbReference type="Proteomes" id="UP001610335"/>
    </source>
</evidence>
<feature type="compositionally biased region" description="Pro residues" evidence="1">
    <location>
        <begin position="64"/>
        <end position="73"/>
    </location>
</feature>
<comment type="caution">
    <text evidence="2">The sequence shown here is derived from an EMBL/GenBank/DDBJ whole genome shotgun (WGS) entry which is preliminary data.</text>
</comment>
<gene>
    <name evidence="2" type="ORF">BDW59DRAFT_145564</name>
</gene>
<name>A0ABR4IEE5_9EURO</name>
<sequence length="380" mass="42796">MSLYKCTSCTEAIRATKPRLACTSCAPLMTLCANCYVVQDYPQQHQQGDPSHSILLHKYSGFLPAPPPPPPRPQSLRSPPLPSSYTSGPPRRRPTSAAYIEVPPRKPPRPTTVTEPKHEPEERQNPPTPQPPTPSSQCPPQPTGWTSFFNQDMTPSPTFLRLIEELFHHLDPQRTEFITPELYSEYLDACGAPSNHNIWKHSRTTNNSTDMADRELTDHFTAYSVDFTLRPRTPPATPELSPLDPLSYLPPAQRASLSRFMPPNRATSLSGGQKPLLSFRGWTSLTITSVLLNPSAAWIQLSRVMREFAVPVWRENGDLPREMVPLEPFQPEVERVGVLLEGARANAEREVDAVKARLDLEKRGRENALDLLDDRVWVYR</sequence>
<feature type="region of interest" description="Disordered" evidence="1">
    <location>
        <begin position="58"/>
        <end position="151"/>
    </location>
</feature>
<organism evidence="2 3">
    <name type="scientific">Aspergillus cavernicola</name>
    <dbReference type="NCBI Taxonomy" id="176166"/>
    <lineage>
        <taxon>Eukaryota</taxon>
        <taxon>Fungi</taxon>
        <taxon>Dikarya</taxon>
        <taxon>Ascomycota</taxon>
        <taxon>Pezizomycotina</taxon>
        <taxon>Eurotiomycetes</taxon>
        <taxon>Eurotiomycetidae</taxon>
        <taxon>Eurotiales</taxon>
        <taxon>Aspergillaceae</taxon>
        <taxon>Aspergillus</taxon>
        <taxon>Aspergillus subgen. Nidulantes</taxon>
    </lineage>
</organism>
<dbReference type="Proteomes" id="UP001610335">
    <property type="component" value="Unassembled WGS sequence"/>
</dbReference>
<keyword evidence="3" id="KW-1185">Reference proteome</keyword>
<accession>A0ABR4IEE5</accession>
<feature type="compositionally biased region" description="Basic and acidic residues" evidence="1">
    <location>
        <begin position="115"/>
        <end position="124"/>
    </location>
</feature>
<reference evidence="2 3" key="1">
    <citation type="submission" date="2024-07" db="EMBL/GenBank/DDBJ databases">
        <title>Section-level genome sequencing and comparative genomics of Aspergillus sections Usti and Cavernicolus.</title>
        <authorList>
            <consortium name="Lawrence Berkeley National Laboratory"/>
            <person name="Nybo J.L."/>
            <person name="Vesth T.C."/>
            <person name="Theobald S."/>
            <person name="Frisvad J.C."/>
            <person name="Larsen T.O."/>
            <person name="Kjaerboelling I."/>
            <person name="Rothschild-Mancinelli K."/>
            <person name="Lyhne E.K."/>
            <person name="Kogle M.E."/>
            <person name="Barry K."/>
            <person name="Clum A."/>
            <person name="Na H."/>
            <person name="Ledsgaard L."/>
            <person name="Lin J."/>
            <person name="Lipzen A."/>
            <person name="Kuo A."/>
            <person name="Riley R."/>
            <person name="Mondo S."/>
            <person name="LaButti K."/>
            <person name="Haridas S."/>
            <person name="Pangalinan J."/>
            <person name="Salamov A.A."/>
            <person name="Simmons B.A."/>
            <person name="Magnuson J.K."/>
            <person name="Chen J."/>
            <person name="Drula E."/>
            <person name="Henrissat B."/>
            <person name="Wiebenga A."/>
            <person name="Lubbers R.J."/>
            <person name="Gomes A.C."/>
            <person name="Makela M.R."/>
            <person name="Stajich J."/>
            <person name="Grigoriev I.V."/>
            <person name="Mortensen U.H."/>
            <person name="De vries R.P."/>
            <person name="Baker S.E."/>
            <person name="Andersen M.R."/>
        </authorList>
    </citation>
    <scope>NUCLEOTIDE SEQUENCE [LARGE SCALE GENOMIC DNA]</scope>
    <source>
        <strain evidence="2 3">CBS 600.67</strain>
    </source>
</reference>
<proteinExistence type="predicted"/>
<evidence type="ECO:0008006" key="4">
    <source>
        <dbReference type="Google" id="ProtNLM"/>
    </source>
</evidence>